<dbReference type="Pfam" id="PF01522">
    <property type="entry name" value="Polysacc_deac_1"/>
    <property type="match status" value="1"/>
</dbReference>
<dbReference type="Gene3D" id="3.20.20.370">
    <property type="entry name" value="Glycoside hydrolase/deacetylase"/>
    <property type="match status" value="1"/>
</dbReference>
<accession>A0ABQ4GUD1</accession>
<dbReference type="EMBL" id="BOOF01000036">
    <property type="protein sequence ID" value="GIH65025.1"/>
    <property type="molecule type" value="Genomic_DNA"/>
</dbReference>
<dbReference type="RefSeq" id="WP_079317325.1">
    <property type="nucleotide sequence ID" value="NZ_BOOF01000036.1"/>
</dbReference>
<dbReference type="PROSITE" id="PS51677">
    <property type="entry name" value="NODB"/>
    <property type="match status" value="1"/>
</dbReference>
<evidence type="ECO:0000259" key="1">
    <source>
        <dbReference type="PROSITE" id="PS51677"/>
    </source>
</evidence>
<protein>
    <recommendedName>
        <fullName evidence="1">NodB homology domain-containing protein</fullName>
    </recommendedName>
</protein>
<comment type="caution">
    <text evidence="2">The sequence shown here is derived from an EMBL/GenBank/DDBJ whole genome shotgun (WGS) entry which is preliminary data.</text>
</comment>
<name>A0ABQ4GUD1_9ACTN</name>
<evidence type="ECO:0000313" key="3">
    <source>
        <dbReference type="Proteomes" id="UP000660454"/>
    </source>
</evidence>
<dbReference type="InterPro" id="IPR011330">
    <property type="entry name" value="Glyco_hydro/deAcase_b/a-brl"/>
</dbReference>
<sequence>MPLPHDKHFALAVTVDFDAQAAWLAKGKNDPAILARGEFGAEVGVPRLLDIFDRYQIPTTWGIPGHSIMTWPERCKAVLAGGHEICAHGVYHENLTDMPEPVERKLMEHQIQQHLDVLGTRPRGYRAPSGTMTHNTFTILEDFGFDWHSSLSGRDFEPYHPREIKEINLHGATVFGRPYRVLEFPTSWFLEDWVAFEYVGGYSMGLSDTDVVLRRWTDSLDYGLKYVRPGVMTLVLHPQSIGRPHHMMMLDRFLEYATSLPGLWIATLSDIFDAWTAPAAPEAPAAPAASAE</sequence>
<keyword evidence="3" id="KW-1185">Reference proteome</keyword>
<dbReference type="PANTHER" id="PTHR47561:SF1">
    <property type="entry name" value="POLYSACCHARIDE DEACETYLASE FAMILY PROTEIN (AFU_ORTHOLOGUE AFUA_6G05030)"/>
    <property type="match status" value="1"/>
</dbReference>
<dbReference type="Proteomes" id="UP000660454">
    <property type="component" value="Unassembled WGS sequence"/>
</dbReference>
<evidence type="ECO:0000313" key="2">
    <source>
        <dbReference type="EMBL" id="GIH65025.1"/>
    </source>
</evidence>
<dbReference type="InterPro" id="IPR037950">
    <property type="entry name" value="PgdA-like"/>
</dbReference>
<dbReference type="CDD" id="cd10938">
    <property type="entry name" value="CE4_HpPgdA_like"/>
    <property type="match status" value="1"/>
</dbReference>
<reference evidence="2 3" key="1">
    <citation type="submission" date="2021-01" db="EMBL/GenBank/DDBJ databases">
        <title>Whole genome shotgun sequence of Microbispora siamensis NBRC 104113.</title>
        <authorList>
            <person name="Komaki H."/>
            <person name="Tamura T."/>
        </authorList>
    </citation>
    <scope>NUCLEOTIDE SEQUENCE [LARGE SCALE GENOMIC DNA]</scope>
    <source>
        <strain evidence="2 3">NBRC 104113</strain>
    </source>
</reference>
<organism evidence="2 3">
    <name type="scientific">Microbispora siamensis</name>
    <dbReference type="NCBI Taxonomy" id="564413"/>
    <lineage>
        <taxon>Bacteria</taxon>
        <taxon>Bacillati</taxon>
        <taxon>Actinomycetota</taxon>
        <taxon>Actinomycetes</taxon>
        <taxon>Streptosporangiales</taxon>
        <taxon>Streptosporangiaceae</taxon>
        <taxon>Microbispora</taxon>
    </lineage>
</organism>
<dbReference type="SUPFAM" id="SSF88713">
    <property type="entry name" value="Glycoside hydrolase/deacetylase"/>
    <property type="match status" value="1"/>
</dbReference>
<feature type="domain" description="NodB homology" evidence="1">
    <location>
        <begin position="31"/>
        <end position="266"/>
    </location>
</feature>
<gene>
    <name evidence="2" type="ORF">Msi02_58420</name>
</gene>
<proteinExistence type="predicted"/>
<dbReference type="InterPro" id="IPR002509">
    <property type="entry name" value="NODB_dom"/>
</dbReference>
<dbReference type="PANTHER" id="PTHR47561">
    <property type="entry name" value="POLYSACCHARIDE DEACETYLASE FAMILY PROTEIN (AFU_ORTHOLOGUE AFUA_6G05030)"/>
    <property type="match status" value="1"/>
</dbReference>